<sequence length="194" mass="22681">MSSQSPIPWYDDFVGVAYRYYDLRMNVVPLIADRKQSASLWHDTIHWWVDPSIKIRFVEMENDYWFIMGSDSQKPDTNLAFFKILAKSEHYERFKKGHGGEAYLRLGVYTQKSLNDAKKNDSCSCGHEAQDHDEGDDDVCLYNDCSCKAFSTFQVNLLKRKKTITDIKFLEENDVKDDPLAWNCFNVNKYSKTE</sequence>
<dbReference type="KEGG" id="nct:NMSP_0309"/>
<keyword evidence="2" id="KW-1185">Reference proteome</keyword>
<gene>
    <name evidence="1" type="ORF">NMSP_0309</name>
</gene>
<evidence type="ECO:0000313" key="2">
    <source>
        <dbReference type="Proteomes" id="UP000249949"/>
    </source>
</evidence>
<reference evidence="1 2" key="1">
    <citation type="journal article" date="2017" name="Environ. Microbiol.">
        <title>Genome and epigenome of a novel marine Thaumarchaeota strain suggest viral infection, phosphorothioation DNA modification and multiple restriction systems.</title>
        <authorList>
            <person name="Ahlgren N.A."/>
            <person name="Chen Y."/>
            <person name="Needham D.M."/>
            <person name="Parada A.E."/>
            <person name="Sachdeva R."/>
            <person name="Trinh V."/>
            <person name="Chen T."/>
            <person name="Fuhrman J.A."/>
        </authorList>
    </citation>
    <scope>NUCLEOTIDE SEQUENCE [LARGE SCALE GENOMIC DNA]</scope>
    <source>
        <strain evidence="1 2">SPOT01</strain>
    </source>
</reference>
<protein>
    <submittedName>
        <fullName evidence="1">Uncharacterized protein</fullName>
    </submittedName>
</protein>
<accession>A0A2Z2HIF6</accession>
<dbReference type="EMBL" id="CP021324">
    <property type="protein sequence ID" value="ARS63934.1"/>
    <property type="molecule type" value="Genomic_DNA"/>
</dbReference>
<organism evidence="1 2">
    <name type="scientific">Candidatus Nitrosomarinus catalinensis</name>
    <dbReference type="NCBI Taxonomy" id="1898749"/>
    <lineage>
        <taxon>Archaea</taxon>
        <taxon>Nitrososphaerota</taxon>
        <taxon>Nitrososphaeria</taxon>
        <taxon>Nitrosopumilales</taxon>
        <taxon>Nitrosopumilaceae</taxon>
        <taxon>Candidatus Nitrosomarinus</taxon>
    </lineage>
</organism>
<dbReference type="Proteomes" id="UP000249949">
    <property type="component" value="Chromosome"/>
</dbReference>
<dbReference type="RefSeq" id="WP_086907139.1">
    <property type="nucleotide sequence ID" value="NZ_CP021324.1"/>
</dbReference>
<evidence type="ECO:0000313" key="1">
    <source>
        <dbReference type="EMBL" id="ARS63934.1"/>
    </source>
</evidence>
<dbReference type="OrthoDB" id="8020at2157"/>
<proteinExistence type="predicted"/>
<dbReference type="GeneID" id="32900810"/>
<dbReference type="AlphaFoldDB" id="A0A2Z2HIF6"/>
<name>A0A2Z2HIF6_9ARCH</name>